<gene>
    <name evidence="1" type="ORF">MES4922_120138</name>
</gene>
<evidence type="ECO:0000313" key="1">
    <source>
        <dbReference type="EMBL" id="CAH2395394.1"/>
    </source>
</evidence>
<reference evidence="1" key="1">
    <citation type="submission" date="2022-03" db="EMBL/GenBank/DDBJ databases">
        <authorList>
            <person name="Brunel B."/>
        </authorList>
    </citation>
    <scope>NUCLEOTIDE SEQUENCE</scope>
    <source>
        <strain evidence="1">STM4922sample</strain>
    </source>
</reference>
<protein>
    <submittedName>
        <fullName evidence="1">Uncharacterized protein</fullName>
    </submittedName>
</protein>
<dbReference type="EMBL" id="CAKXZS010000004">
    <property type="protein sequence ID" value="CAH2395394.1"/>
    <property type="molecule type" value="Genomic_DNA"/>
</dbReference>
<accession>A0ABN8JE84</accession>
<keyword evidence="2" id="KW-1185">Reference proteome</keyword>
<name>A0ABN8JE84_9HYPH</name>
<dbReference type="Proteomes" id="UP001152604">
    <property type="component" value="Unassembled WGS sequence"/>
</dbReference>
<comment type="caution">
    <text evidence="1">The sequence shown here is derived from an EMBL/GenBank/DDBJ whole genome shotgun (WGS) entry which is preliminary data.</text>
</comment>
<evidence type="ECO:0000313" key="2">
    <source>
        <dbReference type="Proteomes" id="UP001152604"/>
    </source>
</evidence>
<organism evidence="1 2">
    <name type="scientific">Mesorhizobium ventifaucium</name>
    <dbReference type="NCBI Taxonomy" id="666020"/>
    <lineage>
        <taxon>Bacteria</taxon>
        <taxon>Pseudomonadati</taxon>
        <taxon>Pseudomonadota</taxon>
        <taxon>Alphaproteobacteria</taxon>
        <taxon>Hyphomicrobiales</taxon>
        <taxon>Phyllobacteriaceae</taxon>
        <taxon>Mesorhizobium</taxon>
    </lineage>
</organism>
<proteinExistence type="predicted"/>
<sequence length="67" mass="7810">MLNDQTFSTVLWQCAKSVEITRGRRARVDRMRLGIFGWQRRLSVDQSHKCGATARTRTQFNPVEQLT</sequence>